<dbReference type="RefSeq" id="WP_141624212.1">
    <property type="nucleotide sequence ID" value="NZ_CP041242.1"/>
</dbReference>
<dbReference type="AlphaFoldDB" id="A0A514BU22"/>
<evidence type="ECO:0000313" key="2">
    <source>
        <dbReference type="EMBL" id="QDH70880.1"/>
    </source>
</evidence>
<proteinExistence type="predicted"/>
<accession>A0A514BU22</accession>
<reference evidence="2 3" key="1">
    <citation type="submission" date="2019-06" db="EMBL/GenBank/DDBJ databases">
        <title>Lysobacter alkalisoli sp. nov. isolated from saline-alkali soil.</title>
        <authorList>
            <person name="Sun J.-Q."/>
            <person name="Xu L."/>
        </authorList>
    </citation>
    <scope>NUCLEOTIDE SEQUENCE [LARGE SCALE GENOMIC DNA]</scope>
    <source>
        <strain evidence="2 3">SJ-36</strain>
    </source>
</reference>
<evidence type="ECO:0000313" key="3">
    <source>
        <dbReference type="Proteomes" id="UP000317199"/>
    </source>
</evidence>
<gene>
    <name evidence="2" type="ORF">FKV23_12885</name>
</gene>
<dbReference type="Pfam" id="PF07603">
    <property type="entry name" value="Lcl_C"/>
    <property type="match status" value="1"/>
</dbReference>
<dbReference type="OrthoDB" id="9793251at2"/>
<sequence length="154" mass="16935">MTQPKMIKIAADGAQLPDDATEWVAVFLPEHDITFTKTSVVDSDVPHEQCEAACKALTLAGHSDWDLPTIDELQLLVDRTRYSPAAYVDYFQIESDWYWSKTPAKWSEKAEGSFSAAWFVLFSLGYVSSGLRGNGGFALACRRAGVPVSSLILA</sequence>
<dbReference type="KEGG" id="lyj:FKV23_12885"/>
<dbReference type="EMBL" id="CP041242">
    <property type="protein sequence ID" value="QDH70880.1"/>
    <property type="molecule type" value="Genomic_DNA"/>
</dbReference>
<keyword evidence="3" id="KW-1185">Reference proteome</keyword>
<evidence type="ECO:0000259" key="1">
    <source>
        <dbReference type="Pfam" id="PF07603"/>
    </source>
</evidence>
<protein>
    <submittedName>
        <fullName evidence="2">DUF1566 domain-containing protein</fullName>
    </submittedName>
</protein>
<organism evidence="2 3">
    <name type="scientific">Marilutibacter alkalisoli</name>
    <dbReference type="NCBI Taxonomy" id="2591633"/>
    <lineage>
        <taxon>Bacteria</taxon>
        <taxon>Pseudomonadati</taxon>
        <taxon>Pseudomonadota</taxon>
        <taxon>Gammaproteobacteria</taxon>
        <taxon>Lysobacterales</taxon>
        <taxon>Lysobacteraceae</taxon>
        <taxon>Marilutibacter</taxon>
    </lineage>
</organism>
<feature type="domain" description="Lcl C-terminal" evidence="1">
    <location>
        <begin position="47"/>
        <end position="135"/>
    </location>
</feature>
<dbReference type="InterPro" id="IPR011460">
    <property type="entry name" value="Lcl_C"/>
</dbReference>
<name>A0A514BU22_9GAMM</name>
<dbReference type="Proteomes" id="UP000317199">
    <property type="component" value="Chromosome"/>
</dbReference>